<dbReference type="AlphaFoldDB" id="A0A8C5E9L8"/>
<dbReference type="PROSITE" id="PS50041">
    <property type="entry name" value="C_TYPE_LECTIN_2"/>
    <property type="match status" value="1"/>
</dbReference>
<dbReference type="InterPro" id="IPR050111">
    <property type="entry name" value="C-type_lectin/snaclec_domain"/>
</dbReference>
<protein>
    <submittedName>
        <fullName evidence="3">CD209 antigen-like protein E</fullName>
    </submittedName>
</protein>
<dbReference type="Pfam" id="PF00059">
    <property type="entry name" value="Lectin_C"/>
    <property type="match status" value="1"/>
</dbReference>
<feature type="domain" description="C-type lectin" evidence="2">
    <location>
        <begin position="25"/>
        <end position="160"/>
    </location>
</feature>
<sequence length="164" mass="19036">YYPIMLYSCFFTGSCGKCPADWFFHNSSCYFFSIVKSASFQKNWHDSRADCISRGSDLTVIDSPEEQKYLSAKGKSLLNGRPSTWENGFWVGLTDLEKEKKWVWINNVTEVESRYWSPGEPNNHGPDGEDCAVIVYKSTSPWKTRYDAKCQDHKLYWLCETHVQ</sequence>
<name>A0A8C5E9L8_GOUWI</name>
<dbReference type="InterPro" id="IPR016187">
    <property type="entry name" value="CTDL_fold"/>
</dbReference>
<dbReference type="Gene3D" id="3.10.100.10">
    <property type="entry name" value="Mannose-Binding Protein A, subunit A"/>
    <property type="match status" value="1"/>
</dbReference>
<dbReference type="GO" id="GO:0030246">
    <property type="term" value="F:carbohydrate binding"/>
    <property type="evidence" value="ECO:0007669"/>
    <property type="project" value="UniProtKB-KW"/>
</dbReference>
<evidence type="ECO:0000256" key="1">
    <source>
        <dbReference type="ARBA" id="ARBA00022734"/>
    </source>
</evidence>
<reference evidence="3" key="3">
    <citation type="submission" date="2025-09" db="UniProtKB">
        <authorList>
            <consortium name="Ensembl"/>
        </authorList>
    </citation>
    <scope>IDENTIFICATION</scope>
</reference>
<dbReference type="Proteomes" id="UP000694680">
    <property type="component" value="Chromosome 22"/>
</dbReference>
<gene>
    <name evidence="3" type="primary">LOC114456048</name>
</gene>
<reference evidence="3" key="2">
    <citation type="submission" date="2025-08" db="UniProtKB">
        <authorList>
            <consortium name="Ensembl"/>
        </authorList>
    </citation>
    <scope>IDENTIFICATION</scope>
</reference>
<dbReference type="SMART" id="SM00034">
    <property type="entry name" value="CLECT"/>
    <property type="match status" value="1"/>
</dbReference>
<accession>A0A8C5E9L8</accession>
<dbReference type="InterPro" id="IPR016186">
    <property type="entry name" value="C-type_lectin-like/link_sf"/>
</dbReference>
<dbReference type="PANTHER" id="PTHR22803">
    <property type="entry name" value="MANNOSE, PHOSPHOLIPASE, LECTIN RECEPTOR RELATED"/>
    <property type="match status" value="1"/>
</dbReference>
<keyword evidence="4" id="KW-1185">Reference proteome</keyword>
<dbReference type="InterPro" id="IPR001304">
    <property type="entry name" value="C-type_lectin-like"/>
</dbReference>
<dbReference type="InterPro" id="IPR033989">
    <property type="entry name" value="CD209-like_CTLD"/>
</dbReference>
<dbReference type="CDD" id="cd03590">
    <property type="entry name" value="CLECT_DC-SIGN_like"/>
    <property type="match status" value="1"/>
</dbReference>
<evidence type="ECO:0000313" key="4">
    <source>
        <dbReference type="Proteomes" id="UP000694680"/>
    </source>
</evidence>
<evidence type="ECO:0000259" key="2">
    <source>
        <dbReference type="PROSITE" id="PS50041"/>
    </source>
</evidence>
<organism evidence="3 4">
    <name type="scientific">Gouania willdenowi</name>
    <name type="common">Blunt-snouted clingfish</name>
    <name type="synonym">Lepadogaster willdenowi</name>
    <dbReference type="NCBI Taxonomy" id="441366"/>
    <lineage>
        <taxon>Eukaryota</taxon>
        <taxon>Metazoa</taxon>
        <taxon>Chordata</taxon>
        <taxon>Craniata</taxon>
        <taxon>Vertebrata</taxon>
        <taxon>Euteleostomi</taxon>
        <taxon>Actinopterygii</taxon>
        <taxon>Neopterygii</taxon>
        <taxon>Teleostei</taxon>
        <taxon>Neoteleostei</taxon>
        <taxon>Acanthomorphata</taxon>
        <taxon>Ovalentaria</taxon>
        <taxon>Blenniimorphae</taxon>
        <taxon>Blenniiformes</taxon>
        <taxon>Gobiesocoidei</taxon>
        <taxon>Gobiesocidae</taxon>
        <taxon>Gobiesocinae</taxon>
        <taxon>Gouania</taxon>
    </lineage>
</organism>
<dbReference type="Ensembl" id="ENSGWIT00000018433.1">
    <property type="protein sequence ID" value="ENSGWIP00000016686.1"/>
    <property type="gene ID" value="ENSGWIG00000009348.1"/>
</dbReference>
<reference evidence="3" key="1">
    <citation type="submission" date="2020-06" db="EMBL/GenBank/DDBJ databases">
        <authorList>
            <consortium name="Wellcome Sanger Institute Data Sharing"/>
        </authorList>
    </citation>
    <scope>NUCLEOTIDE SEQUENCE [LARGE SCALE GENOMIC DNA]</scope>
</reference>
<keyword evidence="1" id="KW-0430">Lectin</keyword>
<dbReference type="SUPFAM" id="SSF56436">
    <property type="entry name" value="C-type lectin-like"/>
    <property type="match status" value="1"/>
</dbReference>
<proteinExistence type="predicted"/>
<evidence type="ECO:0000313" key="3">
    <source>
        <dbReference type="Ensembl" id="ENSGWIP00000016686.1"/>
    </source>
</evidence>